<keyword evidence="2" id="KW-0812">Transmembrane</keyword>
<reference evidence="4 5" key="1">
    <citation type="submission" date="2018-08" db="EMBL/GenBank/DDBJ databases">
        <title>A genome reference for cultivated species of the human gut microbiota.</title>
        <authorList>
            <person name="Zou Y."/>
            <person name="Xue W."/>
            <person name="Luo G."/>
        </authorList>
    </citation>
    <scope>NUCLEOTIDE SEQUENCE [LARGE SCALE GENOMIC DNA]</scope>
    <source>
        <strain evidence="4 5">AF22-10AC</strain>
    </source>
</reference>
<name>A0A412J388_9FIRM</name>
<evidence type="ECO:0000313" key="4">
    <source>
        <dbReference type="EMBL" id="RGS46779.1"/>
    </source>
</evidence>
<protein>
    <recommendedName>
        <fullName evidence="3">DUF6273 domain-containing protein</fullName>
    </recommendedName>
</protein>
<accession>A0A412J388</accession>
<evidence type="ECO:0000313" key="5">
    <source>
        <dbReference type="Proteomes" id="UP000285274"/>
    </source>
</evidence>
<dbReference type="RefSeq" id="WP_118319918.1">
    <property type="nucleotide sequence ID" value="NZ_QRVM01000019.1"/>
</dbReference>
<comment type="caution">
    <text evidence="4">The sequence shown here is derived from an EMBL/GenBank/DDBJ whole genome shotgun (WGS) entry which is preliminary data.</text>
</comment>
<dbReference type="EMBL" id="QRVM01000019">
    <property type="protein sequence ID" value="RGS46779.1"/>
    <property type="molecule type" value="Genomic_DNA"/>
</dbReference>
<gene>
    <name evidence="4" type="ORF">DWX92_05480</name>
</gene>
<feature type="region of interest" description="Disordered" evidence="1">
    <location>
        <begin position="57"/>
        <end position="118"/>
    </location>
</feature>
<evidence type="ECO:0000256" key="2">
    <source>
        <dbReference type="SAM" id="Phobius"/>
    </source>
</evidence>
<keyword evidence="2" id="KW-0472">Membrane</keyword>
<dbReference type="AlphaFoldDB" id="A0A412J388"/>
<sequence>MKHVCLKTGTRILSGILSMSMMAGILSMPVMANETDTYKPVNDLKFTSNIKMNTEMETEEDGSAATDNTVQESEPASNENVSSSQNTVDSSASETIEQQTSGELKSETTYSTDNTSATLHMEYTDSDKTLELTEDSSEFYKDVFDKKLLVQNDSSKNVLDFTANSNGVYCFDVNIKDDKGTVIDTQQVRFKILDIADAENKEVQQDENAVAPASVQTNSTVQASHDSKSLGVSYTSNGSYTWTIPSEINLNKQDTLTVSATKINEEANASLKISVKSENGFNMKSSSGRMGAYKITKDGNQIVNNSIVLETTSSGTTTADLKFTANPANFMTSGTYNDTLTFKAQNGYATGTVLEIEGMKFIVMAQTDDDTYMLIDRESLGNIQYQPNVDSDGNYKVGTYETPDEKRSDGQYSNTYEGSYIDNYLENTWYKQLPEKLQKAIQATDIKQAAYNNTSSNPKWRWFDPNGGSNGDWYYNEGTTENPKWVIYYKANIPDDAQGAYPLNCWKYSEEGYNNTTYNTISRHVFLPSVEEVSNLVDLNNANKVYNFLKGTNNSLYHMWFRDSYTSSPRTAMALGYIIRSMSFDNVANTWIGVRPAFTVDLSTVSASVVDSVNYK</sequence>
<evidence type="ECO:0000256" key="1">
    <source>
        <dbReference type="SAM" id="MobiDB-lite"/>
    </source>
</evidence>
<organism evidence="4 5">
    <name type="scientific">Holdemanella biformis</name>
    <dbReference type="NCBI Taxonomy" id="1735"/>
    <lineage>
        <taxon>Bacteria</taxon>
        <taxon>Bacillati</taxon>
        <taxon>Bacillota</taxon>
        <taxon>Erysipelotrichia</taxon>
        <taxon>Erysipelotrichales</taxon>
        <taxon>Erysipelotrichaceae</taxon>
        <taxon>Holdemanella</taxon>
    </lineage>
</organism>
<evidence type="ECO:0000259" key="3">
    <source>
        <dbReference type="Pfam" id="PF19789"/>
    </source>
</evidence>
<feature type="domain" description="DUF6273" evidence="3">
    <location>
        <begin position="407"/>
        <end position="454"/>
    </location>
</feature>
<proteinExistence type="predicted"/>
<feature type="compositionally biased region" description="Polar residues" evidence="1">
    <location>
        <begin position="65"/>
        <end position="118"/>
    </location>
</feature>
<feature type="transmembrane region" description="Helical" evidence="2">
    <location>
        <begin position="12"/>
        <end position="32"/>
    </location>
</feature>
<dbReference type="Pfam" id="PF19789">
    <property type="entry name" value="DUF6273"/>
    <property type="match status" value="1"/>
</dbReference>
<dbReference type="Proteomes" id="UP000285274">
    <property type="component" value="Unassembled WGS sequence"/>
</dbReference>
<keyword evidence="2" id="KW-1133">Transmembrane helix</keyword>
<dbReference type="InterPro" id="IPR046240">
    <property type="entry name" value="DUF6273"/>
</dbReference>